<proteinExistence type="predicted"/>
<feature type="transmembrane region" description="Helical" evidence="4">
    <location>
        <begin position="112"/>
        <end position="130"/>
    </location>
</feature>
<keyword evidence="4" id="KW-0812">Transmembrane</keyword>
<gene>
    <name evidence="5" type="ORF">A3A64_03515</name>
</gene>
<feature type="transmembrane region" description="Helical" evidence="4">
    <location>
        <begin position="7"/>
        <end position="26"/>
    </location>
</feature>
<dbReference type="PANTHER" id="PTHR44227">
    <property type="match status" value="1"/>
</dbReference>
<dbReference type="InterPro" id="IPR052346">
    <property type="entry name" value="O-mannosyl-transferase_TMTC"/>
</dbReference>
<feature type="transmembrane region" description="Helical" evidence="4">
    <location>
        <begin position="239"/>
        <end position="259"/>
    </location>
</feature>
<feature type="transmembrane region" description="Helical" evidence="4">
    <location>
        <begin position="164"/>
        <end position="188"/>
    </location>
</feature>
<feature type="transmembrane region" description="Helical" evidence="4">
    <location>
        <begin position="136"/>
        <end position="157"/>
    </location>
</feature>
<name>A0A1F6AU93_9BACT</name>
<sequence>MKKELTIVIALAIAVYVNILGNGFTIDDSTFIGRWQGNRTINLVEIFRGDVPAGHKGVYRPIRQLLYGIYYQLWADDPVGYHVHAIVVHIISTIFVYLIIEQIFNLQFTIFNSRMGAFIGAALFAVHPVHTEAVSYTVAGMDTTGLGVVLAAFYYFLRKKFNISYALAAVAFFTTEMALTLPILLVWYELCFGRLTKKNWETRIKIHAPFWISLAMYVVVRFGFLGISGVRAEPAGGSAYVAFLTMLKVSVKYLELLVYPVKLANNQLLSGGIESFIYRGYNRDLLAGQRLWNWDIVLALGVLIGIIVVAYFLRKKHPGITFGIGWHFIALLPVMQFIPQGAVLNERSLYLPSFGFILIVGYLLWHVYRRARVVAVAALVLVIGLYVIRTVYRNADWKNDIVFWSKEVAVYPNSAYGYYSLGNALRVEQKPQEALAALIKASQINPRFAVAVATEGLVYEGLGNVGAAIAAYEKTLTIDPAFYEAAGRLKELYGEKDVPIQ</sequence>
<dbReference type="InterPro" id="IPR011990">
    <property type="entry name" value="TPR-like_helical_dom_sf"/>
</dbReference>
<feature type="repeat" description="TPR" evidence="3">
    <location>
        <begin position="449"/>
        <end position="482"/>
    </location>
</feature>
<feature type="transmembrane region" description="Helical" evidence="4">
    <location>
        <begin position="291"/>
        <end position="313"/>
    </location>
</feature>
<dbReference type="AlphaFoldDB" id="A0A1F6AU93"/>
<feature type="transmembrane region" description="Helical" evidence="4">
    <location>
        <begin position="208"/>
        <end position="227"/>
    </location>
</feature>
<comment type="caution">
    <text evidence="5">The sequence shown here is derived from an EMBL/GenBank/DDBJ whole genome shotgun (WGS) entry which is preliminary data.</text>
</comment>
<dbReference type="EMBL" id="MFJY01000018">
    <property type="protein sequence ID" value="OGG28266.1"/>
    <property type="molecule type" value="Genomic_DNA"/>
</dbReference>
<evidence type="ECO:0000256" key="3">
    <source>
        <dbReference type="PROSITE-ProRule" id="PRU00339"/>
    </source>
</evidence>
<organism evidence="5 6">
    <name type="scientific">Candidatus Gottesmanbacteria bacterium RIFCSPLOWO2_01_FULL_48_11</name>
    <dbReference type="NCBI Taxonomy" id="1798395"/>
    <lineage>
        <taxon>Bacteria</taxon>
        <taxon>Candidatus Gottesmaniibacteriota</taxon>
    </lineage>
</organism>
<feature type="transmembrane region" description="Helical" evidence="4">
    <location>
        <begin position="320"/>
        <end position="338"/>
    </location>
</feature>
<reference evidence="5 6" key="1">
    <citation type="journal article" date="2016" name="Nat. Commun.">
        <title>Thousands of microbial genomes shed light on interconnected biogeochemical processes in an aquifer system.</title>
        <authorList>
            <person name="Anantharaman K."/>
            <person name="Brown C.T."/>
            <person name="Hug L.A."/>
            <person name="Sharon I."/>
            <person name="Castelle C.J."/>
            <person name="Probst A.J."/>
            <person name="Thomas B.C."/>
            <person name="Singh A."/>
            <person name="Wilkins M.J."/>
            <person name="Karaoz U."/>
            <person name="Brodie E.L."/>
            <person name="Williams K.H."/>
            <person name="Hubbard S.S."/>
            <person name="Banfield J.F."/>
        </authorList>
    </citation>
    <scope>NUCLEOTIDE SEQUENCE [LARGE SCALE GENOMIC DNA]</scope>
</reference>
<evidence type="ECO:0000256" key="4">
    <source>
        <dbReference type="SAM" id="Phobius"/>
    </source>
</evidence>
<keyword evidence="4" id="KW-1133">Transmembrane helix</keyword>
<evidence type="ECO:0000313" key="5">
    <source>
        <dbReference type="EMBL" id="OGG28266.1"/>
    </source>
</evidence>
<dbReference type="PANTHER" id="PTHR44227:SF3">
    <property type="entry name" value="PROTEIN O-MANNOSYL-TRANSFERASE TMTC4"/>
    <property type="match status" value="1"/>
</dbReference>
<keyword evidence="1" id="KW-0677">Repeat</keyword>
<feature type="transmembrane region" description="Helical" evidence="4">
    <location>
        <begin position="81"/>
        <end position="100"/>
    </location>
</feature>
<keyword evidence="4" id="KW-0472">Membrane</keyword>
<dbReference type="Pfam" id="PF13181">
    <property type="entry name" value="TPR_8"/>
    <property type="match status" value="1"/>
</dbReference>
<dbReference type="Proteomes" id="UP000178305">
    <property type="component" value="Unassembled WGS sequence"/>
</dbReference>
<accession>A0A1F6AU93</accession>
<dbReference type="InterPro" id="IPR019734">
    <property type="entry name" value="TPR_rpt"/>
</dbReference>
<evidence type="ECO:0000313" key="6">
    <source>
        <dbReference type="Proteomes" id="UP000178305"/>
    </source>
</evidence>
<dbReference type="SUPFAM" id="SSF48452">
    <property type="entry name" value="TPR-like"/>
    <property type="match status" value="1"/>
</dbReference>
<dbReference type="PROSITE" id="PS50005">
    <property type="entry name" value="TPR"/>
    <property type="match status" value="1"/>
</dbReference>
<feature type="transmembrane region" description="Helical" evidence="4">
    <location>
        <begin position="373"/>
        <end position="392"/>
    </location>
</feature>
<evidence type="ECO:0000256" key="2">
    <source>
        <dbReference type="ARBA" id="ARBA00022803"/>
    </source>
</evidence>
<dbReference type="SMART" id="SM00028">
    <property type="entry name" value="TPR"/>
    <property type="match status" value="2"/>
</dbReference>
<dbReference type="Gene3D" id="1.25.40.10">
    <property type="entry name" value="Tetratricopeptide repeat domain"/>
    <property type="match status" value="1"/>
</dbReference>
<keyword evidence="2 3" id="KW-0802">TPR repeat</keyword>
<evidence type="ECO:0000256" key="1">
    <source>
        <dbReference type="ARBA" id="ARBA00022737"/>
    </source>
</evidence>
<protein>
    <submittedName>
        <fullName evidence="5">Uncharacterized protein</fullName>
    </submittedName>
</protein>
<feature type="transmembrane region" description="Helical" evidence="4">
    <location>
        <begin position="350"/>
        <end position="368"/>
    </location>
</feature>